<dbReference type="Proteomes" id="UP000321055">
    <property type="component" value="Unassembled WGS sequence"/>
</dbReference>
<dbReference type="InterPro" id="IPR007627">
    <property type="entry name" value="RNA_pol_sigma70_r2"/>
</dbReference>
<organism evidence="9 10">
    <name type="scientific">Nitrosomonas oligotropha</name>
    <dbReference type="NCBI Taxonomy" id="42354"/>
    <lineage>
        <taxon>Bacteria</taxon>
        <taxon>Pseudomonadati</taxon>
        <taxon>Pseudomonadota</taxon>
        <taxon>Betaproteobacteria</taxon>
        <taxon>Nitrosomonadales</taxon>
        <taxon>Nitrosomonadaceae</taxon>
        <taxon>Nitrosomonas</taxon>
    </lineage>
</organism>
<dbReference type="InterPro" id="IPR036388">
    <property type="entry name" value="WH-like_DNA-bd_sf"/>
</dbReference>
<sequence length="189" mass="21987">MIEGNNDLNIQTWLEEHGDYLFSYALLRVKDTHLAEDLVQETLLAAITAKNTFSNQSTIRTWLIGILKHKLVDQFRRQGREVAIGDLIDQDEGDNLDNFFNANGRWTDTPDTFNNPDLAFQQKQFWKVFQQCLSELKPKQVEVFLAKEIHGMSNEDICKDFALSSTNVWVIMHRARLSLNRCLKINWID</sequence>
<dbReference type="InterPro" id="IPR014284">
    <property type="entry name" value="RNA_pol_sigma-70_dom"/>
</dbReference>
<evidence type="ECO:0000313" key="10">
    <source>
        <dbReference type="Proteomes" id="UP000321055"/>
    </source>
</evidence>
<evidence type="ECO:0000256" key="2">
    <source>
        <dbReference type="ARBA" id="ARBA00023015"/>
    </source>
</evidence>
<keyword evidence="5 6" id="KW-0804">Transcription</keyword>
<dbReference type="Pfam" id="PF04542">
    <property type="entry name" value="Sigma70_r2"/>
    <property type="match status" value="1"/>
</dbReference>
<dbReference type="AlphaFoldDB" id="A0A5C7VV94"/>
<keyword evidence="3 6" id="KW-0731">Sigma factor</keyword>
<evidence type="ECO:0000256" key="3">
    <source>
        <dbReference type="ARBA" id="ARBA00023082"/>
    </source>
</evidence>
<dbReference type="EMBL" id="SSFX01000029">
    <property type="protein sequence ID" value="TXI29666.1"/>
    <property type="molecule type" value="Genomic_DNA"/>
</dbReference>
<comment type="similarity">
    <text evidence="1 6">Belongs to the sigma-70 factor family. ECF subfamily.</text>
</comment>
<dbReference type="SUPFAM" id="SSF88659">
    <property type="entry name" value="Sigma3 and sigma4 domains of RNA polymerase sigma factors"/>
    <property type="match status" value="1"/>
</dbReference>
<protein>
    <recommendedName>
        <fullName evidence="6">RNA polymerase sigma factor</fullName>
    </recommendedName>
</protein>
<dbReference type="SUPFAM" id="SSF88946">
    <property type="entry name" value="Sigma2 domain of RNA polymerase sigma factors"/>
    <property type="match status" value="1"/>
</dbReference>
<name>A0A5C7VV94_9PROT</name>
<proteinExistence type="inferred from homology"/>
<dbReference type="InterPro" id="IPR000838">
    <property type="entry name" value="RNA_pol_sigma70_ECF_CS"/>
</dbReference>
<evidence type="ECO:0000256" key="5">
    <source>
        <dbReference type="ARBA" id="ARBA00023163"/>
    </source>
</evidence>
<dbReference type="PANTHER" id="PTHR43133:SF8">
    <property type="entry name" value="RNA POLYMERASE SIGMA FACTOR HI_1459-RELATED"/>
    <property type="match status" value="1"/>
</dbReference>
<evidence type="ECO:0000313" key="9">
    <source>
        <dbReference type="EMBL" id="TXI29666.1"/>
    </source>
</evidence>
<dbReference type="PANTHER" id="PTHR43133">
    <property type="entry name" value="RNA POLYMERASE ECF-TYPE SIGMA FACTO"/>
    <property type="match status" value="1"/>
</dbReference>
<evidence type="ECO:0000256" key="1">
    <source>
        <dbReference type="ARBA" id="ARBA00010641"/>
    </source>
</evidence>
<dbReference type="GO" id="GO:0016987">
    <property type="term" value="F:sigma factor activity"/>
    <property type="evidence" value="ECO:0007669"/>
    <property type="project" value="UniProtKB-KW"/>
</dbReference>
<accession>A0A5C7VV94</accession>
<dbReference type="GO" id="GO:0003677">
    <property type="term" value="F:DNA binding"/>
    <property type="evidence" value="ECO:0007669"/>
    <property type="project" value="UniProtKB-KW"/>
</dbReference>
<reference evidence="9 10" key="1">
    <citation type="submission" date="2018-09" db="EMBL/GenBank/DDBJ databases">
        <title>Metagenome Assembled Genomes from an Advanced Water Purification Facility.</title>
        <authorList>
            <person name="Stamps B.W."/>
            <person name="Spear J.R."/>
        </authorList>
    </citation>
    <scope>NUCLEOTIDE SEQUENCE [LARGE SCALE GENOMIC DNA]</scope>
    <source>
        <strain evidence="9">Bin_54_1</strain>
    </source>
</reference>
<dbReference type="Pfam" id="PF08281">
    <property type="entry name" value="Sigma70_r4_2"/>
    <property type="match status" value="1"/>
</dbReference>
<dbReference type="PROSITE" id="PS01063">
    <property type="entry name" value="SIGMA70_ECF"/>
    <property type="match status" value="1"/>
</dbReference>
<comment type="caution">
    <text evidence="9">The sequence shown here is derived from an EMBL/GenBank/DDBJ whole genome shotgun (WGS) entry which is preliminary data.</text>
</comment>
<dbReference type="InterPro" id="IPR013324">
    <property type="entry name" value="RNA_pol_sigma_r3/r4-like"/>
</dbReference>
<dbReference type="InterPro" id="IPR014289">
    <property type="entry name" value="RNA_pol_sigma-24-rel"/>
</dbReference>
<dbReference type="NCBIfam" id="TIGR02937">
    <property type="entry name" value="sigma70-ECF"/>
    <property type="match status" value="1"/>
</dbReference>
<dbReference type="Gene3D" id="1.10.1740.10">
    <property type="match status" value="1"/>
</dbReference>
<keyword evidence="4 6" id="KW-0238">DNA-binding</keyword>
<keyword evidence="2 6" id="KW-0805">Transcription regulation</keyword>
<feature type="domain" description="RNA polymerase sigma-70 region 2" evidence="7">
    <location>
        <begin position="15"/>
        <end position="80"/>
    </location>
</feature>
<dbReference type="InterPro" id="IPR013249">
    <property type="entry name" value="RNA_pol_sigma70_r4_t2"/>
</dbReference>
<feature type="domain" description="RNA polymerase sigma factor 70 region 4 type 2" evidence="8">
    <location>
        <begin position="129"/>
        <end position="179"/>
    </location>
</feature>
<gene>
    <name evidence="9" type="ORF">E6Q60_03830</name>
</gene>
<evidence type="ECO:0000259" key="7">
    <source>
        <dbReference type="Pfam" id="PF04542"/>
    </source>
</evidence>
<dbReference type="GO" id="GO:0006352">
    <property type="term" value="P:DNA-templated transcription initiation"/>
    <property type="evidence" value="ECO:0007669"/>
    <property type="project" value="InterPro"/>
</dbReference>
<dbReference type="Gene3D" id="1.10.10.10">
    <property type="entry name" value="Winged helix-like DNA-binding domain superfamily/Winged helix DNA-binding domain"/>
    <property type="match status" value="1"/>
</dbReference>
<dbReference type="NCBIfam" id="TIGR02943">
    <property type="entry name" value="Sig70_famx1"/>
    <property type="match status" value="1"/>
</dbReference>
<evidence type="ECO:0000256" key="4">
    <source>
        <dbReference type="ARBA" id="ARBA00023125"/>
    </source>
</evidence>
<dbReference type="InterPro" id="IPR013325">
    <property type="entry name" value="RNA_pol_sigma_r2"/>
</dbReference>
<evidence type="ECO:0000259" key="8">
    <source>
        <dbReference type="Pfam" id="PF08281"/>
    </source>
</evidence>
<dbReference type="InterPro" id="IPR039425">
    <property type="entry name" value="RNA_pol_sigma-70-like"/>
</dbReference>
<evidence type="ECO:0000256" key="6">
    <source>
        <dbReference type="RuleBase" id="RU000716"/>
    </source>
</evidence>